<dbReference type="RefSeq" id="WP_289456681.1">
    <property type="nucleotide sequence ID" value="NZ_JAUCAQ010000014.1"/>
</dbReference>
<comment type="caution">
    <text evidence="1">The sequence shown here is derived from an EMBL/GenBank/DDBJ whole genome shotgun (WGS) entry which is preliminary data.</text>
</comment>
<proteinExistence type="predicted"/>
<evidence type="ECO:0008006" key="3">
    <source>
        <dbReference type="Google" id="ProtNLM"/>
    </source>
</evidence>
<organism evidence="1 2">
    <name type="scientific">Leuconostoc falkenbergense</name>
    <dbReference type="NCBI Taxonomy" id="2766470"/>
    <lineage>
        <taxon>Bacteria</taxon>
        <taxon>Bacillati</taxon>
        <taxon>Bacillota</taxon>
        <taxon>Bacilli</taxon>
        <taxon>Lactobacillales</taxon>
        <taxon>Lactobacillaceae</taxon>
        <taxon>Leuconostoc</taxon>
    </lineage>
</organism>
<reference evidence="1 2" key="1">
    <citation type="submission" date="2023-06" db="EMBL/GenBank/DDBJ databases">
        <title>Draft Genome Sequences of lactic acid bacteria strains isolated from fermented milk products.</title>
        <authorList>
            <person name="Elcheninov A.G."/>
            <person name="Klyukina A."/>
            <person name="Zayulina K.S."/>
            <person name="Gavirova L.A."/>
            <person name="Shcherbakova P.A."/>
            <person name="Shestakov A.I."/>
            <person name="Kublanov I.V."/>
            <person name="Kochetkova T.V."/>
        </authorList>
    </citation>
    <scope>NUCLEOTIDE SEQUENCE [LARGE SCALE GENOMIC DNA]</scope>
    <source>
        <strain evidence="1 2">TOM.81</strain>
    </source>
</reference>
<gene>
    <name evidence="1" type="ORF">QUE93_07325</name>
</gene>
<accession>A0ABT7S1P0</accession>
<keyword evidence="2" id="KW-1185">Reference proteome</keyword>
<evidence type="ECO:0000313" key="1">
    <source>
        <dbReference type="EMBL" id="MDM7646824.1"/>
    </source>
</evidence>
<name>A0ABT7S1P0_9LACO</name>
<evidence type="ECO:0000313" key="2">
    <source>
        <dbReference type="Proteomes" id="UP001242903"/>
    </source>
</evidence>
<dbReference type="Proteomes" id="UP001242903">
    <property type="component" value="Unassembled WGS sequence"/>
</dbReference>
<protein>
    <recommendedName>
        <fullName evidence="3">Phage protein</fullName>
    </recommendedName>
</protein>
<sequence length="80" mass="9189">MDMKEFESLAFQEYIDNETGARYVLDFIEGNGYGEDGEDFFTIKQLGEDDAEEFLGTTPDNGDNIKMMAWEYNAVPVRED</sequence>
<dbReference type="EMBL" id="JAUCAQ010000014">
    <property type="protein sequence ID" value="MDM7646824.1"/>
    <property type="molecule type" value="Genomic_DNA"/>
</dbReference>